<comment type="caution">
    <text evidence="1">The sequence shown here is derived from an EMBL/GenBank/DDBJ whole genome shotgun (WGS) entry which is preliminary data.</text>
</comment>
<organism evidence="1 2">
    <name type="scientific">Paracoccus sulfuroxidans</name>
    <dbReference type="NCBI Taxonomy" id="384678"/>
    <lineage>
        <taxon>Bacteria</taxon>
        <taxon>Pseudomonadati</taxon>
        <taxon>Pseudomonadota</taxon>
        <taxon>Alphaproteobacteria</taxon>
        <taxon>Rhodobacterales</taxon>
        <taxon>Paracoccaceae</taxon>
        <taxon>Paracoccus</taxon>
    </lineage>
</organism>
<evidence type="ECO:0008006" key="3">
    <source>
        <dbReference type="Google" id="ProtNLM"/>
    </source>
</evidence>
<keyword evidence="2" id="KW-1185">Reference proteome</keyword>
<gene>
    <name evidence="1" type="ORF">IQ24_03784</name>
</gene>
<proteinExistence type="predicted"/>
<dbReference type="EMBL" id="VLKU01000016">
    <property type="protein sequence ID" value="TWI28167.1"/>
    <property type="molecule type" value="Genomic_DNA"/>
</dbReference>
<reference evidence="1 2" key="1">
    <citation type="journal article" date="2015" name="Stand. Genomic Sci.">
        <title>Genomic Encyclopedia of Bacterial and Archaeal Type Strains, Phase III: the genomes of soil and plant-associated and newly described type strains.</title>
        <authorList>
            <person name="Whitman W.B."/>
            <person name="Woyke T."/>
            <person name="Klenk H.P."/>
            <person name="Zhou Y."/>
            <person name="Lilburn T.G."/>
            <person name="Beck B.J."/>
            <person name="De Vos P."/>
            <person name="Vandamme P."/>
            <person name="Eisen J.A."/>
            <person name="Garrity G."/>
            <person name="Hugenholtz P."/>
            <person name="Kyrpides N.C."/>
        </authorList>
    </citation>
    <scope>NUCLEOTIDE SEQUENCE [LARGE SCALE GENOMIC DNA]</scope>
    <source>
        <strain evidence="1 2">CGMCC 1.5364</strain>
    </source>
</reference>
<dbReference type="AlphaFoldDB" id="A0A562N7Q3"/>
<dbReference type="Proteomes" id="UP000316225">
    <property type="component" value="Unassembled WGS sequence"/>
</dbReference>
<sequence length="100" mass="11914">MRRFARTWSQARGAVTVEAYVPLYYAPGEAYQFDWSHEVVLISGVTVTVKVAHLRLCHSRMMFARAYMRESQEMVFEKDRQLTQRHQINDELRMLNPFKM</sequence>
<dbReference type="PANTHER" id="PTHR35004">
    <property type="entry name" value="TRANSPOSASE RV3428C-RELATED"/>
    <property type="match status" value="1"/>
</dbReference>
<dbReference type="PANTHER" id="PTHR35004:SF7">
    <property type="entry name" value="INTEGRASE PROTEIN"/>
    <property type="match status" value="1"/>
</dbReference>
<evidence type="ECO:0000313" key="2">
    <source>
        <dbReference type="Proteomes" id="UP000316225"/>
    </source>
</evidence>
<protein>
    <recommendedName>
        <fullName evidence="3">Integrase-like protein</fullName>
    </recommendedName>
</protein>
<accession>A0A562N7Q3</accession>
<evidence type="ECO:0000313" key="1">
    <source>
        <dbReference type="EMBL" id="TWI28167.1"/>
    </source>
</evidence>
<name>A0A562N7Q3_9RHOB</name>